<protein>
    <submittedName>
        <fullName evidence="2">Uncharacterized protein</fullName>
    </submittedName>
</protein>
<comment type="caution">
    <text evidence="2">The sequence shown here is derived from an EMBL/GenBank/DDBJ whole genome shotgun (WGS) entry which is preliminary data.</text>
</comment>
<reference evidence="2 3" key="1">
    <citation type="submission" date="2020-03" db="EMBL/GenBank/DDBJ databases">
        <title>Genomic Encyclopedia of Type Strains, Phase IV (KMG-IV): sequencing the most valuable type-strain genomes for metagenomic binning, comparative biology and taxonomic classification.</title>
        <authorList>
            <person name="Goeker M."/>
        </authorList>
    </citation>
    <scope>NUCLEOTIDE SEQUENCE [LARGE SCALE GENOMIC DNA]</scope>
    <source>
        <strain evidence="2 3">DSM 4733</strain>
    </source>
</reference>
<name>A0A7X5UXK7_9SPHN</name>
<dbReference type="RefSeq" id="WP_167298546.1">
    <property type="nucleotide sequence ID" value="NZ_JAASQV010000001.1"/>
</dbReference>
<gene>
    <name evidence="2" type="ORF">FHR20_001080</name>
</gene>
<sequence length="79" mass="9103">MSDEDEDFRTRRIGQWEMLPRWVKWITTLIGLPAWLVFMAGIFRGDIGSSYQMFALAIFAGVAALQAFFTVRALVRMDI</sequence>
<keyword evidence="1" id="KW-0812">Transmembrane</keyword>
<keyword evidence="1" id="KW-1133">Transmembrane helix</keyword>
<organism evidence="2 3">
    <name type="scientific">Sphingomonas leidyi</name>
    <dbReference type="NCBI Taxonomy" id="68569"/>
    <lineage>
        <taxon>Bacteria</taxon>
        <taxon>Pseudomonadati</taxon>
        <taxon>Pseudomonadota</taxon>
        <taxon>Alphaproteobacteria</taxon>
        <taxon>Sphingomonadales</taxon>
        <taxon>Sphingomonadaceae</taxon>
        <taxon>Sphingomonas</taxon>
    </lineage>
</organism>
<feature type="transmembrane region" description="Helical" evidence="1">
    <location>
        <begin position="21"/>
        <end position="42"/>
    </location>
</feature>
<feature type="transmembrane region" description="Helical" evidence="1">
    <location>
        <begin position="54"/>
        <end position="75"/>
    </location>
</feature>
<keyword evidence="1" id="KW-0472">Membrane</keyword>
<dbReference type="EMBL" id="JAASQV010000001">
    <property type="protein sequence ID" value="NIJ64149.1"/>
    <property type="molecule type" value="Genomic_DNA"/>
</dbReference>
<evidence type="ECO:0000256" key="1">
    <source>
        <dbReference type="SAM" id="Phobius"/>
    </source>
</evidence>
<evidence type="ECO:0000313" key="2">
    <source>
        <dbReference type="EMBL" id="NIJ64149.1"/>
    </source>
</evidence>
<accession>A0A7X5UXK7</accession>
<evidence type="ECO:0000313" key="3">
    <source>
        <dbReference type="Proteomes" id="UP000564677"/>
    </source>
</evidence>
<proteinExistence type="predicted"/>
<dbReference type="AlphaFoldDB" id="A0A7X5UXK7"/>
<dbReference type="Proteomes" id="UP000564677">
    <property type="component" value="Unassembled WGS sequence"/>
</dbReference>
<keyword evidence="3" id="KW-1185">Reference proteome</keyword>